<sequence length="106" mass="11580">MDVASVERSGYITYSVTRDPLILAGIKKMDDYSAEDPIPGWPVTGVGPRHIVANCNGTETYFAMELGVQYTETLESAGFVKDHVLFRDFVESVGKQFDCTGVVPAT</sequence>
<organism evidence="1 2">
    <name type="scientific">Streptomyces peucetius</name>
    <dbReference type="NCBI Taxonomy" id="1950"/>
    <lineage>
        <taxon>Bacteria</taxon>
        <taxon>Bacillati</taxon>
        <taxon>Actinomycetota</taxon>
        <taxon>Actinomycetes</taxon>
        <taxon>Kitasatosporales</taxon>
        <taxon>Streptomycetaceae</taxon>
        <taxon>Streptomyces</taxon>
    </lineage>
</organism>
<keyword evidence="2" id="KW-1185">Reference proteome</keyword>
<dbReference type="EMBL" id="CP107567">
    <property type="protein sequence ID" value="UYQ62374.1"/>
    <property type="molecule type" value="Genomic_DNA"/>
</dbReference>
<reference evidence="1" key="1">
    <citation type="submission" date="2022-10" db="EMBL/GenBank/DDBJ databases">
        <title>Cytochrome P450 Catalyzes Benzene Ring Formation in the Biosynthesis of Trialkyl-Substituted Aromatic Polyketides.</title>
        <authorList>
            <person name="Zhao E."/>
            <person name="Ge H."/>
        </authorList>
    </citation>
    <scope>NUCLEOTIDE SEQUENCE</scope>
    <source>
        <strain evidence="1">NA0869</strain>
    </source>
</reference>
<dbReference type="RefSeq" id="WP_264243773.1">
    <property type="nucleotide sequence ID" value="NZ_CP107567.1"/>
</dbReference>
<dbReference type="Proteomes" id="UP001163878">
    <property type="component" value="Chromosome"/>
</dbReference>
<evidence type="ECO:0000313" key="1">
    <source>
        <dbReference type="EMBL" id="UYQ62374.1"/>
    </source>
</evidence>
<proteinExistence type="predicted"/>
<protein>
    <submittedName>
        <fullName evidence="1">Uncharacterized protein</fullName>
    </submittedName>
</protein>
<gene>
    <name evidence="1" type="ORF">OGH68_13375</name>
</gene>
<accession>A0ABY6I8S4</accession>
<evidence type="ECO:0000313" key="2">
    <source>
        <dbReference type="Proteomes" id="UP001163878"/>
    </source>
</evidence>
<name>A0ABY6I8S4_STRPE</name>